<dbReference type="Proteomes" id="UP000051638">
    <property type="component" value="Unassembled WGS sequence"/>
</dbReference>
<dbReference type="InterPro" id="IPR000843">
    <property type="entry name" value="HTH_LacI"/>
</dbReference>
<gene>
    <name evidence="6" type="ORF">FC24_GL000205</name>
</gene>
<dbReference type="PRINTS" id="PR00036">
    <property type="entry name" value="HTHLACI"/>
</dbReference>
<dbReference type="GO" id="GO:0003700">
    <property type="term" value="F:DNA-binding transcription factor activity"/>
    <property type="evidence" value="ECO:0007669"/>
    <property type="project" value="TreeGrafter"/>
</dbReference>
<dbReference type="PATRIC" id="fig|1423796.3.peg.214"/>
<name>A0A0R2CU45_9LACO</name>
<dbReference type="RefSeq" id="WP_057874654.1">
    <property type="nucleotide sequence ID" value="NZ_AYYI01000087.1"/>
</dbReference>
<evidence type="ECO:0000256" key="2">
    <source>
        <dbReference type="ARBA" id="ARBA00023015"/>
    </source>
</evidence>
<dbReference type="AlphaFoldDB" id="A0A0R2CU45"/>
<dbReference type="GO" id="GO:0000976">
    <property type="term" value="F:transcription cis-regulatory region binding"/>
    <property type="evidence" value="ECO:0007669"/>
    <property type="project" value="TreeGrafter"/>
</dbReference>
<keyword evidence="4" id="KW-0804">Transcription</keyword>
<evidence type="ECO:0000313" key="7">
    <source>
        <dbReference type="Proteomes" id="UP000051638"/>
    </source>
</evidence>
<dbReference type="EMBL" id="AYYI01000087">
    <property type="protein sequence ID" value="KRM94642.1"/>
    <property type="molecule type" value="Genomic_DNA"/>
</dbReference>
<dbReference type="CDD" id="cd01392">
    <property type="entry name" value="HTH_LacI"/>
    <property type="match status" value="1"/>
</dbReference>
<dbReference type="SUPFAM" id="SSF53822">
    <property type="entry name" value="Periplasmic binding protein-like I"/>
    <property type="match status" value="1"/>
</dbReference>
<dbReference type="InterPro" id="IPR010982">
    <property type="entry name" value="Lambda_DNA-bd_dom_sf"/>
</dbReference>
<keyword evidence="2" id="KW-0805">Transcription regulation</keyword>
<sequence length="340" mass="37503">MSQLNKKTTIKDVAAKAGVSVTTVSQILNHKGARFPAATHKQVRQAVADLGYVANFSARNTRLTVRRRTIGVLVPQIQNPFFANLFRGIQDYLYDQAADTFLVSTDGDNVKAQQYMKQLIHRSVDGFIIASQLDGQDPLLKKLRRLRIPYVLLDQNEGDQAGDQIIVNERQGGQLVAAHLAAVKQGPIILVVPRQQSANIHLRIAAVKAELARRQVEIAAIYQTSALEKSAGALTGRQIMQDFATAPHLTIWAVADEVALGIIKAVRQARKQIPENVKLMGYDDTDYADYLNLTTIHQPVVTIGREAAALLQARLADPVRPRQVIVKPVTLVRRDSTSDD</sequence>
<evidence type="ECO:0000256" key="4">
    <source>
        <dbReference type="ARBA" id="ARBA00023163"/>
    </source>
</evidence>
<dbReference type="PANTHER" id="PTHR30146">
    <property type="entry name" value="LACI-RELATED TRANSCRIPTIONAL REPRESSOR"/>
    <property type="match status" value="1"/>
</dbReference>
<dbReference type="PROSITE" id="PS50932">
    <property type="entry name" value="HTH_LACI_2"/>
    <property type="match status" value="1"/>
</dbReference>
<dbReference type="SMART" id="SM00354">
    <property type="entry name" value="HTH_LACI"/>
    <property type="match status" value="1"/>
</dbReference>
<dbReference type="Gene3D" id="1.10.260.40">
    <property type="entry name" value="lambda repressor-like DNA-binding domains"/>
    <property type="match status" value="1"/>
</dbReference>
<dbReference type="SUPFAM" id="SSF47413">
    <property type="entry name" value="lambda repressor-like DNA-binding domains"/>
    <property type="match status" value="1"/>
</dbReference>
<comment type="caution">
    <text evidence="6">The sequence shown here is derived from an EMBL/GenBank/DDBJ whole genome shotgun (WGS) entry which is preliminary data.</text>
</comment>
<feature type="domain" description="HTH lacI-type" evidence="5">
    <location>
        <begin position="8"/>
        <end position="63"/>
    </location>
</feature>
<evidence type="ECO:0000256" key="3">
    <source>
        <dbReference type="ARBA" id="ARBA00023125"/>
    </source>
</evidence>
<dbReference type="InterPro" id="IPR028082">
    <property type="entry name" value="Peripla_BP_I"/>
</dbReference>
<dbReference type="PROSITE" id="PS00356">
    <property type="entry name" value="HTH_LACI_1"/>
    <property type="match status" value="1"/>
</dbReference>
<accession>A0A0R2CU45</accession>
<dbReference type="PANTHER" id="PTHR30146:SF148">
    <property type="entry name" value="HTH-TYPE TRANSCRIPTIONAL REPRESSOR PURR-RELATED"/>
    <property type="match status" value="1"/>
</dbReference>
<keyword evidence="1" id="KW-0678">Repressor</keyword>
<dbReference type="OrthoDB" id="9775106at2"/>
<keyword evidence="3" id="KW-0238">DNA-binding</keyword>
<dbReference type="STRING" id="1423796.FC24_GL000205"/>
<dbReference type="InterPro" id="IPR046335">
    <property type="entry name" value="LacI/GalR-like_sensor"/>
</dbReference>
<dbReference type="Gene3D" id="3.40.50.2300">
    <property type="match status" value="2"/>
</dbReference>
<evidence type="ECO:0000313" key="6">
    <source>
        <dbReference type="EMBL" id="KRM94642.1"/>
    </source>
</evidence>
<reference evidence="6 7" key="1">
    <citation type="journal article" date="2015" name="Genome Announc.">
        <title>Expanding the biotechnology potential of lactobacilli through comparative genomics of 213 strains and associated genera.</title>
        <authorList>
            <person name="Sun Z."/>
            <person name="Harris H.M."/>
            <person name="McCann A."/>
            <person name="Guo C."/>
            <person name="Argimon S."/>
            <person name="Zhang W."/>
            <person name="Yang X."/>
            <person name="Jeffery I.B."/>
            <person name="Cooney J.C."/>
            <person name="Kagawa T.F."/>
            <person name="Liu W."/>
            <person name="Song Y."/>
            <person name="Salvetti E."/>
            <person name="Wrobel A."/>
            <person name="Rasinkangas P."/>
            <person name="Parkhill J."/>
            <person name="Rea M.C."/>
            <person name="O'Sullivan O."/>
            <person name="Ritari J."/>
            <person name="Douillard F.P."/>
            <person name="Paul Ross R."/>
            <person name="Yang R."/>
            <person name="Briner A.E."/>
            <person name="Felis G.E."/>
            <person name="de Vos W.M."/>
            <person name="Barrangou R."/>
            <person name="Klaenhammer T.R."/>
            <person name="Caufield P.W."/>
            <person name="Cui Y."/>
            <person name="Zhang H."/>
            <person name="O'Toole P.W."/>
        </authorList>
    </citation>
    <scope>NUCLEOTIDE SEQUENCE [LARGE SCALE GENOMIC DNA]</scope>
    <source>
        <strain evidence="6 7">DSM 20253</strain>
    </source>
</reference>
<evidence type="ECO:0000259" key="5">
    <source>
        <dbReference type="PROSITE" id="PS50932"/>
    </source>
</evidence>
<proteinExistence type="predicted"/>
<evidence type="ECO:0000256" key="1">
    <source>
        <dbReference type="ARBA" id="ARBA00022491"/>
    </source>
</evidence>
<protein>
    <submittedName>
        <fullName evidence="6">Ribose operon repressor</fullName>
    </submittedName>
</protein>
<dbReference type="Pfam" id="PF00356">
    <property type="entry name" value="LacI"/>
    <property type="match status" value="1"/>
</dbReference>
<keyword evidence="7" id="KW-1185">Reference proteome</keyword>
<organism evidence="6 7">
    <name type="scientific">Loigolactobacillus rennini DSM 20253</name>
    <dbReference type="NCBI Taxonomy" id="1423796"/>
    <lineage>
        <taxon>Bacteria</taxon>
        <taxon>Bacillati</taxon>
        <taxon>Bacillota</taxon>
        <taxon>Bacilli</taxon>
        <taxon>Lactobacillales</taxon>
        <taxon>Lactobacillaceae</taxon>
        <taxon>Loigolactobacillus</taxon>
    </lineage>
</organism>
<dbReference type="Pfam" id="PF13377">
    <property type="entry name" value="Peripla_BP_3"/>
    <property type="match status" value="1"/>
</dbReference>